<name>A0AAV6KW78_9ERIC</name>
<accession>A0AAV6KW78</accession>
<evidence type="ECO:0000313" key="2">
    <source>
        <dbReference type="EMBL" id="KAG5556770.1"/>
    </source>
</evidence>
<dbReference type="Proteomes" id="UP000823749">
    <property type="component" value="Chromosome 3"/>
</dbReference>
<sequence length="158" mass="17468">MNDADYRADWAKFILGQIVDFKGDTFCTARCPFPCMITTFPRQKGISKGVYEKLEPPSPGVITPAVLVKSKSQSKAAPAGTSAGPLSSVPTEPSLWTKEKKERKKLAREVRELKHELNWHTRYIESTTDEKYEAPPRVEEAASEEEVLFGPGATPGGQ</sequence>
<dbReference type="AlphaFoldDB" id="A0AAV6KW78"/>
<reference evidence="2" key="1">
    <citation type="submission" date="2020-08" db="EMBL/GenBank/DDBJ databases">
        <title>Plant Genome Project.</title>
        <authorList>
            <person name="Zhang R.-G."/>
        </authorList>
    </citation>
    <scope>NUCLEOTIDE SEQUENCE</scope>
    <source>
        <strain evidence="2">WSP0</strain>
        <tissue evidence="2">Leaf</tissue>
    </source>
</reference>
<protein>
    <submittedName>
        <fullName evidence="2">Uncharacterized protein</fullName>
    </submittedName>
</protein>
<organism evidence="2 3">
    <name type="scientific">Rhododendron griersonianum</name>
    <dbReference type="NCBI Taxonomy" id="479676"/>
    <lineage>
        <taxon>Eukaryota</taxon>
        <taxon>Viridiplantae</taxon>
        <taxon>Streptophyta</taxon>
        <taxon>Embryophyta</taxon>
        <taxon>Tracheophyta</taxon>
        <taxon>Spermatophyta</taxon>
        <taxon>Magnoliopsida</taxon>
        <taxon>eudicotyledons</taxon>
        <taxon>Gunneridae</taxon>
        <taxon>Pentapetalae</taxon>
        <taxon>asterids</taxon>
        <taxon>Ericales</taxon>
        <taxon>Ericaceae</taxon>
        <taxon>Ericoideae</taxon>
        <taxon>Rhodoreae</taxon>
        <taxon>Rhododendron</taxon>
    </lineage>
</organism>
<feature type="compositionally biased region" description="Basic and acidic residues" evidence="1">
    <location>
        <begin position="128"/>
        <end position="140"/>
    </location>
</feature>
<evidence type="ECO:0000313" key="3">
    <source>
        <dbReference type="Proteomes" id="UP000823749"/>
    </source>
</evidence>
<keyword evidence="3" id="KW-1185">Reference proteome</keyword>
<evidence type="ECO:0000256" key="1">
    <source>
        <dbReference type="SAM" id="MobiDB-lite"/>
    </source>
</evidence>
<feature type="region of interest" description="Disordered" evidence="1">
    <location>
        <begin position="128"/>
        <end position="158"/>
    </location>
</feature>
<gene>
    <name evidence="2" type="ORF">RHGRI_007141</name>
</gene>
<feature type="region of interest" description="Disordered" evidence="1">
    <location>
        <begin position="72"/>
        <end position="102"/>
    </location>
</feature>
<dbReference type="EMBL" id="JACTNZ010000003">
    <property type="protein sequence ID" value="KAG5556770.1"/>
    <property type="molecule type" value="Genomic_DNA"/>
</dbReference>
<proteinExistence type="predicted"/>
<comment type="caution">
    <text evidence="2">The sequence shown here is derived from an EMBL/GenBank/DDBJ whole genome shotgun (WGS) entry which is preliminary data.</text>
</comment>